<dbReference type="PANTHER" id="PTHR34821">
    <property type="entry name" value="INNER MEMBRANE PROTEIN YDCZ"/>
    <property type="match status" value="1"/>
</dbReference>
<evidence type="ECO:0000313" key="3">
    <source>
        <dbReference type="Proteomes" id="UP001174932"/>
    </source>
</evidence>
<accession>A0ABT8YKV2</accession>
<keyword evidence="1" id="KW-0812">Transmembrane</keyword>
<feature type="transmembrane region" description="Helical" evidence="1">
    <location>
        <begin position="132"/>
        <end position="151"/>
    </location>
</feature>
<comment type="caution">
    <text evidence="2">The sequence shown here is derived from an EMBL/GenBank/DDBJ whole genome shotgun (WGS) entry which is preliminary data.</text>
</comment>
<evidence type="ECO:0000256" key="1">
    <source>
        <dbReference type="SAM" id="Phobius"/>
    </source>
</evidence>
<reference evidence="2" key="1">
    <citation type="journal article" date="2015" name="Int. J. Syst. Evol. Microbiol.">
        <title>Rhizobium alvei sp. nov., isolated from a freshwater river.</title>
        <authorList>
            <person name="Sheu S.Y."/>
            <person name="Huang H.W."/>
            <person name="Young C.C."/>
            <person name="Chen W.M."/>
        </authorList>
    </citation>
    <scope>NUCLEOTIDE SEQUENCE</scope>
    <source>
        <strain evidence="2">TNR-22</strain>
    </source>
</reference>
<dbReference type="PANTHER" id="PTHR34821:SF2">
    <property type="entry name" value="INNER MEMBRANE PROTEIN YDCZ"/>
    <property type="match status" value="1"/>
</dbReference>
<reference evidence="2" key="2">
    <citation type="submission" date="2023-07" db="EMBL/GenBank/DDBJ databases">
        <authorList>
            <person name="Shen H."/>
        </authorList>
    </citation>
    <scope>NUCLEOTIDE SEQUENCE</scope>
    <source>
        <strain evidence="2">TNR-22</strain>
    </source>
</reference>
<dbReference type="Proteomes" id="UP001174932">
    <property type="component" value="Unassembled WGS sequence"/>
</dbReference>
<name>A0ABT8YKV2_9HYPH</name>
<keyword evidence="1" id="KW-0472">Membrane</keyword>
<keyword evidence="1" id="KW-1133">Transmembrane helix</keyword>
<protein>
    <submittedName>
        <fullName evidence="2">DMT family transporter</fullName>
    </submittedName>
</protein>
<feature type="transmembrane region" description="Helical" evidence="1">
    <location>
        <begin position="75"/>
        <end position="95"/>
    </location>
</feature>
<feature type="transmembrane region" description="Helical" evidence="1">
    <location>
        <begin position="101"/>
        <end position="125"/>
    </location>
</feature>
<evidence type="ECO:0000313" key="2">
    <source>
        <dbReference type="EMBL" id="MDO6964241.1"/>
    </source>
</evidence>
<feature type="transmembrane region" description="Helical" evidence="1">
    <location>
        <begin position="38"/>
        <end position="54"/>
    </location>
</feature>
<dbReference type="EMBL" id="JAUOZU010000007">
    <property type="protein sequence ID" value="MDO6964241.1"/>
    <property type="molecule type" value="Genomic_DNA"/>
</dbReference>
<dbReference type="InterPro" id="IPR006750">
    <property type="entry name" value="YdcZ"/>
</dbReference>
<organism evidence="2 3">
    <name type="scientific">Rhizobium alvei</name>
    <dbReference type="NCBI Taxonomy" id="1132659"/>
    <lineage>
        <taxon>Bacteria</taxon>
        <taxon>Pseudomonadati</taxon>
        <taxon>Pseudomonadota</taxon>
        <taxon>Alphaproteobacteria</taxon>
        <taxon>Hyphomicrobiales</taxon>
        <taxon>Rhizobiaceae</taxon>
        <taxon>Rhizobium/Agrobacterium group</taxon>
        <taxon>Rhizobium</taxon>
    </lineage>
</organism>
<dbReference type="RefSeq" id="WP_304376168.1">
    <property type="nucleotide sequence ID" value="NZ_JAUOZU010000007.1"/>
</dbReference>
<gene>
    <name evidence="2" type="ORF">Q4481_09750</name>
</gene>
<proteinExistence type="predicted"/>
<dbReference type="Pfam" id="PF04657">
    <property type="entry name" value="DMT_YdcZ"/>
    <property type="match status" value="1"/>
</dbReference>
<sequence length="157" mass="15732">MARFGDWVLAIASGGMLAGMIKINSTLAQETTALTASWTAHAVGAAAAAVFVLANRSFSGSIAPSEPADAGRAPLWSYLGGVPGAFAVALSAMAVNSVLGLSTALAFLLAGQLLFGLFSDAIGLLGTPRRRLGLLDLLSVILVGLGSFILLEAGSAS</sequence>
<keyword evidence="3" id="KW-1185">Reference proteome</keyword>